<dbReference type="InterPro" id="IPR017871">
    <property type="entry name" value="ABC_transporter-like_CS"/>
</dbReference>
<evidence type="ECO:0000256" key="3">
    <source>
        <dbReference type="ARBA" id="ARBA00022741"/>
    </source>
</evidence>
<dbReference type="GO" id="GO:0005524">
    <property type="term" value="F:ATP binding"/>
    <property type="evidence" value="ECO:0007669"/>
    <property type="project" value="UniProtKB-KW"/>
</dbReference>
<sequence>MLDIQDLTVGFGASRPALDRIGLALGEGEAALVCGAGASGKSVLLAAAAGVIPRLVKPRLWQGEVRLHGAPLSGLGAADLFRAVSPVFQNLDDQLWNLSVEDLIAFPLENRRMERAALRRRVAELMDLFALWPLSGRMVLDLSGGERRMVALAAALAGRPRLLALDEPTTGLDPAARARLLGILTALRAAPEAPALLAADQDAAALAPAMDRIAFLTEGRLGAALPRAEAMARPGSWDEAGILPPSRRRPCRAQGAPGESLLDVFDLRSVLRRGTGAPVLDAVSFGLRRGEVLGLVGRNGAGKTTLFQTVLGLARAAAGRILIAGEEARDWTPARRARRIGYMPQNMRRVLFNLSVIDEAAFAVCAETRRLKEPAVAARARAALDTYGLAGKTEANPFALSAREQALLGLACLEAAESPVAILDEPLLARDALGRAMLERFLAAGRAQGRAAILISHDLELVDDVADRVMILEEGRIGFDGPTGEAWAAPAFARLGWPRPYADLERAA</sequence>
<keyword evidence="2" id="KW-0813">Transport</keyword>
<dbReference type="SMART" id="SM00382">
    <property type="entry name" value="AAA"/>
    <property type="match status" value="2"/>
</dbReference>
<dbReference type="PROSITE" id="PS00211">
    <property type="entry name" value="ABC_TRANSPORTER_1"/>
    <property type="match status" value="1"/>
</dbReference>
<dbReference type="Pfam" id="PF00005">
    <property type="entry name" value="ABC_tran"/>
    <property type="match status" value="2"/>
</dbReference>
<dbReference type="CDD" id="cd03225">
    <property type="entry name" value="ABC_cobalt_CbiO_domain1"/>
    <property type="match status" value="2"/>
</dbReference>
<comment type="caution">
    <text evidence="6">The sequence shown here is derived from an EMBL/GenBank/DDBJ whole genome shotgun (WGS) entry which is preliminary data.</text>
</comment>
<dbReference type="InterPro" id="IPR003593">
    <property type="entry name" value="AAA+_ATPase"/>
</dbReference>
<keyword evidence="4 6" id="KW-0067">ATP-binding</keyword>
<gene>
    <name evidence="6" type="primary">ykoD</name>
    <name evidence="6" type="ORF">LKMONMHP_1049</name>
</gene>
<evidence type="ECO:0000313" key="7">
    <source>
        <dbReference type="Proteomes" id="UP001055156"/>
    </source>
</evidence>
<evidence type="ECO:0000313" key="6">
    <source>
        <dbReference type="EMBL" id="GJE26202.1"/>
    </source>
</evidence>
<dbReference type="InterPro" id="IPR050095">
    <property type="entry name" value="ECF_ABC_transporter_ATP-bd"/>
</dbReference>
<name>A0ABQ4T3I4_METOR</name>
<reference evidence="6" key="2">
    <citation type="submission" date="2021-08" db="EMBL/GenBank/DDBJ databases">
        <authorList>
            <person name="Tani A."/>
            <person name="Ola A."/>
            <person name="Ogura Y."/>
            <person name="Katsura K."/>
            <person name="Hayashi T."/>
        </authorList>
    </citation>
    <scope>NUCLEOTIDE SEQUENCE</scope>
    <source>
        <strain evidence="6">NBRC 15689</strain>
    </source>
</reference>
<dbReference type="InterPro" id="IPR003439">
    <property type="entry name" value="ABC_transporter-like_ATP-bd"/>
</dbReference>
<evidence type="ECO:0000256" key="4">
    <source>
        <dbReference type="ARBA" id="ARBA00022840"/>
    </source>
</evidence>
<dbReference type="PROSITE" id="PS50893">
    <property type="entry name" value="ABC_TRANSPORTER_2"/>
    <property type="match status" value="2"/>
</dbReference>
<reference evidence="6" key="1">
    <citation type="journal article" date="2021" name="Front. Microbiol.">
        <title>Comprehensive Comparative Genomics and Phenotyping of Methylobacterium Species.</title>
        <authorList>
            <person name="Alessa O."/>
            <person name="Ogura Y."/>
            <person name="Fujitani Y."/>
            <person name="Takami H."/>
            <person name="Hayashi T."/>
            <person name="Sahin N."/>
            <person name="Tani A."/>
        </authorList>
    </citation>
    <scope>NUCLEOTIDE SEQUENCE</scope>
    <source>
        <strain evidence="6">NBRC 15689</strain>
    </source>
</reference>
<evidence type="ECO:0000256" key="2">
    <source>
        <dbReference type="ARBA" id="ARBA00022448"/>
    </source>
</evidence>
<dbReference type="PANTHER" id="PTHR43553">
    <property type="entry name" value="HEAVY METAL TRANSPORTER"/>
    <property type="match status" value="1"/>
</dbReference>
<dbReference type="InterPro" id="IPR027417">
    <property type="entry name" value="P-loop_NTPase"/>
</dbReference>
<organism evidence="6 7">
    <name type="scientific">Methylobacterium organophilum</name>
    <dbReference type="NCBI Taxonomy" id="410"/>
    <lineage>
        <taxon>Bacteria</taxon>
        <taxon>Pseudomonadati</taxon>
        <taxon>Pseudomonadota</taxon>
        <taxon>Alphaproteobacteria</taxon>
        <taxon>Hyphomicrobiales</taxon>
        <taxon>Methylobacteriaceae</taxon>
        <taxon>Methylobacterium</taxon>
    </lineage>
</organism>
<evidence type="ECO:0000256" key="1">
    <source>
        <dbReference type="ARBA" id="ARBA00005417"/>
    </source>
</evidence>
<proteinExistence type="inferred from homology"/>
<dbReference type="PANTHER" id="PTHR43553:SF1">
    <property type="entry name" value="ABC TRANSPORTER I FAMILY MEMBER 11, CHLOROPLASTIC"/>
    <property type="match status" value="1"/>
</dbReference>
<dbReference type="SUPFAM" id="SSF52540">
    <property type="entry name" value="P-loop containing nucleoside triphosphate hydrolases"/>
    <property type="match status" value="2"/>
</dbReference>
<keyword evidence="3" id="KW-0547">Nucleotide-binding</keyword>
<protein>
    <submittedName>
        <fullName evidence="6">HMP/thiamine import ATP-binding protein YkoD</fullName>
    </submittedName>
</protein>
<dbReference type="Gene3D" id="3.40.50.300">
    <property type="entry name" value="P-loop containing nucleotide triphosphate hydrolases"/>
    <property type="match status" value="2"/>
</dbReference>
<dbReference type="EMBL" id="BPQV01000002">
    <property type="protein sequence ID" value="GJE26202.1"/>
    <property type="molecule type" value="Genomic_DNA"/>
</dbReference>
<dbReference type="Proteomes" id="UP001055156">
    <property type="component" value="Unassembled WGS sequence"/>
</dbReference>
<feature type="domain" description="ABC transporter" evidence="5">
    <location>
        <begin position="265"/>
        <end position="499"/>
    </location>
</feature>
<feature type="domain" description="ABC transporter" evidence="5">
    <location>
        <begin position="2"/>
        <end position="243"/>
    </location>
</feature>
<dbReference type="InterPro" id="IPR015856">
    <property type="entry name" value="ABC_transpr_CbiO/EcfA_su"/>
</dbReference>
<accession>A0ABQ4T3I4</accession>
<keyword evidence="7" id="KW-1185">Reference proteome</keyword>
<evidence type="ECO:0000259" key="5">
    <source>
        <dbReference type="PROSITE" id="PS50893"/>
    </source>
</evidence>
<comment type="similarity">
    <text evidence="1">Belongs to the ABC transporter superfamily.</text>
</comment>